<gene>
    <name evidence="1" type="ORF">LOY88_005552</name>
</gene>
<sequence length="280" mass="31655">MERMSFLTRDGHFLRPICSSCFCRIRSTKNSVLQSSNRPQRLQDVSRHFSPQRVFHNTRQSSLHQESQTHQAYPLKGYYSDILSHPTDLSMSNPPLRNTAASSTLPPSSHSPSKQQELSPAERMSIVFGTRLAGPGYTSRYNPDTPPDSTWQTINGVPIPPRPTEPDNCCMSGCVHCVWDDYRDNVEEWAARVQEVKKRRSRAKVLSEESADVRHILRREVNNASSSMDDDGGGSESNWNSDSLSPGSNDLFEGIPVGIREFMKIEKRLRDKKKAFQTAT</sequence>
<evidence type="ECO:0000313" key="1">
    <source>
        <dbReference type="EMBL" id="KAI2383050.1"/>
    </source>
</evidence>
<proteinExistence type="predicted"/>
<comment type="caution">
    <text evidence="1">The sequence shown here is derived from an EMBL/GenBank/DDBJ whole genome shotgun (WGS) entry which is preliminary data.</text>
</comment>
<name>A0ACB8UQF4_9EURO</name>
<reference evidence="1" key="1">
    <citation type="journal article" date="2022" name="bioRxiv">
        <title>Population genetic analysis of Ophidiomyces ophidiicola, the causative agent of snake fungal disease, indicates recent introductions to the USA.</title>
        <authorList>
            <person name="Ladner J.T."/>
            <person name="Palmer J.M."/>
            <person name="Ettinger C.L."/>
            <person name="Stajich J.E."/>
            <person name="Farrell T.M."/>
            <person name="Glorioso B.M."/>
            <person name="Lawson B."/>
            <person name="Price S.J."/>
            <person name="Stengle A.G."/>
            <person name="Grear D.A."/>
            <person name="Lorch J.M."/>
        </authorList>
    </citation>
    <scope>NUCLEOTIDE SEQUENCE</scope>
    <source>
        <strain evidence="1">NWHC 24266-5</strain>
    </source>
</reference>
<protein>
    <submittedName>
        <fullName evidence="1">Uncharacterized protein</fullName>
    </submittedName>
</protein>
<accession>A0ACB8UQF4</accession>
<organism evidence="1">
    <name type="scientific">Ophidiomyces ophidiicola</name>
    <dbReference type="NCBI Taxonomy" id="1387563"/>
    <lineage>
        <taxon>Eukaryota</taxon>
        <taxon>Fungi</taxon>
        <taxon>Dikarya</taxon>
        <taxon>Ascomycota</taxon>
        <taxon>Pezizomycotina</taxon>
        <taxon>Eurotiomycetes</taxon>
        <taxon>Eurotiomycetidae</taxon>
        <taxon>Onygenales</taxon>
        <taxon>Onygenaceae</taxon>
        <taxon>Ophidiomyces</taxon>
    </lineage>
</organism>
<dbReference type="EMBL" id="JALBCA010000101">
    <property type="protein sequence ID" value="KAI2383050.1"/>
    <property type="molecule type" value="Genomic_DNA"/>
</dbReference>